<evidence type="ECO:0000256" key="6">
    <source>
        <dbReference type="SAM" id="MobiDB-lite"/>
    </source>
</evidence>
<dbReference type="InterPro" id="IPR039361">
    <property type="entry name" value="Cyclin"/>
</dbReference>
<dbReference type="InterPro" id="IPR046965">
    <property type="entry name" value="Cyclin_A/B-like"/>
</dbReference>
<dbReference type="SMART" id="SM00385">
    <property type="entry name" value="CYCLIN"/>
    <property type="match status" value="2"/>
</dbReference>
<dbReference type="GO" id="GO:0044772">
    <property type="term" value="P:mitotic cell cycle phase transition"/>
    <property type="evidence" value="ECO:0007669"/>
    <property type="project" value="InterPro"/>
</dbReference>
<dbReference type="Gene3D" id="1.10.472.10">
    <property type="entry name" value="Cyclin-like"/>
    <property type="match status" value="2"/>
</dbReference>
<feature type="compositionally biased region" description="Polar residues" evidence="6">
    <location>
        <begin position="70"/>
        <end position="80"/>
    </location>
</feature>
<dbReference type="FunFam" id="1.10.472.10:FF:000001">
    <property type="entry name" value="G2/mitotic-specific cyclin"/>
    <property type="match status" value="1"/>
</dbReference>
<keyword evidence="3 5" id="KW-0195">Cyclin</keyword>
<dbReference type="GO" id="GO:0051301">
    <property type="term" value="P:cell division"/>
    <property type="evidence" value="ECO:0007669"/>
    <property type="project" value="UniProtKB-KW"/>
</dbReference>
<dbReference type="Pfam" id="PF00134">
    <property type="entry name" value="Cyclin_N"/>
    <property type="match status" value="1"/>
</dbReference>
<dbReference type="Pfam" id="PF02984">
    <property type="entry name" value="Cyclin_C"/>
    <property type="match status" value="1"/>
</dbReference>
<feature type="domain" description="Cyclin-like" evidence="7">
    <location>
        <begin position="310"/>
        <end position="391"/>
    </location>
</feature>
<evidence type="ECO:0008006" key="10">
    <source>
        <dbReference type="Google" id="ProtNLM"/>
    </source>
</evidence>
<dbReference type="InterPro" id="IPR036915">
    <property type="entry name" value="Cyclin-like_sf"/>
</dbReference>
<sequence length="465" mass="51886">MSSESTELYQESLLPLQEPDEPGLDYGENASDIANDRIARTVFHKLNEGDTHRKALGNLTNAAVDEASRISGNSHPQQSPHARAHQDTQRRRDQNDYWSNYDGVPLVESSPSWLSESRRTSLDNSNRSSPAPSSQLGELNEQANNAVTPPEWENDLHQLLTANDIDFDTLWCSEYITAIHDFQRDIEPEAQVPAQHMARQTDVNIFMRAILVDWLVKVHYEFKYTPETLFLCVNILDRYLANEPVTRLQFQLVGLAAMCLAAKYEEICSPLIQDLVYIAAKAFDSHQIFDMELKILSSLSFNLSVPTASHFLAGTLQAAGADKICGHLASFLAEMSLPEYWMVEFGGSVIAAAAVYTALETLGRERFPEGLREYCGLTEREIKPAARRMVRLHRRAPNARLRAVYRKYTYPKYMEVARLPPALSLLDCSIRPLRAATSTNPIGGADALPTAASASPLSVAPLPPK</sequence>
<evidence type="ECO:0000256" key="2">
    <source>
        <dbReference type="ARBA" id="ARBA00022618"/>
    </source>
</evidence>
<dbReference type="CDD" id="cd20507">
    <property type="entry name" value="CYCLIN_CCNB1-like_rpt1"/>
    <property type="match status" value="1"/>
</dbReference>
<dbReference type="InterPro" id="IPR013763">
    <property type="entry name" value="Cyclin-like_dom"/>
</dbReference>
<dbReference type="PANTHER" id="PTHR10177">
    <property type="entry name" value="CYCLINS"/>
    <property type="match status" value="1"/>
</dbReference>
<accession>A0A7S0RD84</accession>
<evidence type="ECO:0000259" key="7">
    <source>
        <dbReference type="SMART" id="SM00385"/>
    </source>
</evidence>
<dbReference type="InterPro" id="IPR006671">
    <property type="entry name" value="Cyclin_N"/>
</dbReference>
<proteinExistence type="inferred from homology"/>
<name>A0A7S0RD84_9CHLO</name>
<feature type="domain" description="Cyclin C-terminal" evidence="8">
    <location>
        <begin position="306"/>
        <end position="422"/>
    </location>
</feature>
<feature type="region of interest" description="Disordered" evidence="6">
    <location>
        <begin position="69"/>
        <end position="138"/>
    </location>
</feature>
<evidence type="ECO:0000313" key="9">
    <source>
        <dbReference type="EMBL" id="CAD8673536.1"/>
    </source>
</evidence>
<evidence type="ECO:0000256" key="4">
    <source>
        <dbReference type="ARBA" id="ARBA00023306"/>
    </source>
</evidence>
<keyword evidence="4" id="KW-0131">Cell cycle</keyword>
<feature type="region of interest" description="Disordered" evidence="6">
    <location>
        <begin position="1"/>
        <end position="31"/>
    </location>
</feature>
<evidence type="ECO:0000256" key="1">
    <source>
        <dbReference type="ARBA" id="ARBA00006955"/>
    </source>
</evidence>
<feature type="compositionally biased region" description="Basic and acidic residues" evidence="6">
    <location>
        <begin position="84"/>
        <end position="95"/>
    </location>
</feature>
<feature type="domain" description="Cyclin-like" evidence="7">
    <location>
        <begin position="213"/>
        <end position="297"/>
    </location>
</feature>
<protein>
    <recommendedName>
        <fullName evidence="10">Cyclin N-terminal domain-containing protein</fullName>
    </recommendedName>
</protein>
<gene>
    <name evidence="9" type="ORF">POBO1169_LOCUS11827</name>
</gene>
<reference evidence="9" key="1">
    <citation type="submission" date="2021-01" db="EMBL/GenBank/DDBJ databases">
        <authorList>
            <person name="Corre E."/>
            <person name="Pelletier E."/>
            <person name="Niang G."/>
            <person name="Scheremetjew M."/>
            <person name="Finn R."/>
            <person name="Kale V."/>
            <person name="Holt S."/>
            <person name="Cochrane G."/>
            <person name="Meng A."/>
            <person name="Brown T."/>
            <person name="Cohen L."/>
        </authorList>
    </citation>
    <scope>NUCLEOTIDE SEQUENCE</scope>
    <source>
        <strain evidence="9">CCMP722</strain>
    </source>
</reference>
<dbReference type="GO" id="GO:0016538">
    <property type="term" value="F:cyclin-dependent protein serine/threonine kinase regulator activity"/>
    <property type="evidence" value="ECO:0007669"/>
    <property type="project" value="InterPro"/>
</dbReference>
<comment type="similarity">
    <text evidence="1">Belongs to the cyclin family. Cyclin AB subfamily.</text>
</comment>
<dbReference type="InterPro" id="IPR004367">
    <property type="entry name" value="Cyclin_C-dom"/>
</dbReference>
<evidence type="ECO:0000256" key="3">
    <source>
        <dbReference type="ARBA" id="ARBA00023127"/>
    </source>
</evidence>
<dbReference type="AlphaFoldDB" id="A0A7S0RD84"/>
<evidence type="ECO:0000256" key="5">
    <source>
        <dbReference type="RuleBase" id="RU000383"/>
    </source>
</evidence>
<dbReference type="SUPFAM" id="SSF47954">
    <property type="entry name" value="Cyclin-like"/>
    <property type="match status" value="2"/>
</dbReference>
<feature type="compositionally biased region" description="Polar residues" evidence="6">
    <location>
        <begin position="122"/>
        <end position="138"/>
    </location>
</feature>
<keyword evidence="2" id="KW-0132">Cell division</keyword>
<dbReference type="EMBL" id="HBFA01023251">
    <property type="protein sequence ID" value="CAD8673536.1"/>
    <property type="molecule type" value="Transcribed_RNA"/>
</dbReference>
<evidence type="ECO:0000259" key="8">
    <source>
        <dbReference type="SMART" id="SM01332"/>
    </source>
</evidence>
<organism evidence="9">
    <name type="scientific">Pyramimonas obovata</name>
    <dbReference type="NCBI Taxonomy" id="1411642"/>
    <lineage>
        <taxon>Eukaryota</taxon>
        <taxon>Viridiplantae</taxon>
        <taxon>Chlorophyta</taxon>
        <taxon>Pyramimonadophyceae</taxon>
        <taxon>Pyramimonadales</taxon>
        <taxon>Pyramimonadaceae</taxon>
        <taxon>Pyramimonas</taxon>
        <taxon>Pyramimonas incertae sedis</taxon>
    </lineage>
</organism>
<dbReference type="SMART" id="SM01332">
    <property type="entry name" value="Cyclin_C"/>
    <property type="match status" value="1"/>
</dbReference>
<dbReference type="PIRSF" id="PIRSF001771">
    <property type="entry name" value="Cyclin_A_B_D_E"/>
    <property type="match status" value="1"/>
</dbReference>